<gene>
    <name evidence="1" type="ORF">BO79DRAFT_51609</name>
</gene>
<reference evidence="1" key="1">
    <citation type="submission" date="2018-02" db="EMBL/GenBank/DDBJ databases">
        <title>The genomes of Aspergillus section Nigri reveals drivers in fungal speciation.</title>
        <authorList>
            <consortium name="DOE Joint Genome Institute"/>
            <person name="Vesth T.C."/>
            <person name="Nybo J."/>
            <person name="Theobald S."/>
            <person name="Brandl J."/>
            <person name="Frisvad J.C."/>
            <person name="Nielsen K.F."/>
            <person name="Lyhne E.K."/>
            <person name="Kogle M.E."/>
            <person name="Kuo A."/>
            <person name="Riley R."/>
            <person name="Clum A."/>
            <person name="Nolan M."/>
            <person name="Lipzen A."/>
            <person name="Salamov A."/>
            <person name="Henrissat B."/>
            <person name="Wiebenga A."/>
            <person name="De vries R.P."/>
            <person name="Grigoriev I.V."/>
            <person name="Mortensen U.H."/>
            <person name="Andersen M.R."/>
            <person name="Baker S.E."/>
        </authorList>
    </citation>
    <scope>NUCLEOTIDE SEQUENCE</scope>
    <source>
        <strain evidence="1">CBS 115574</strain>
    </source>
</reference>
<name>A0ACD1I4Y2_9EURO</name>
<evidence type="ECO:0000313" key="1">
    <source>
        <dbReference type="EMBL" id="RAK84818.1"/>
    </source>
</evidence>
<proteinExistence type="predicted"/>
<dbReference type="Proteomes" id="UP000249748">
    <property type="component" value="Unassembled WGS sequence"/>
</dbReference>
<sequence length="59" mass="6575">MNRQEKKREPKFTGIWCPWSPRRVPISCRATTVRSAPFPAGPNHNRGVGNSRASPTPMG</sequence>
<evidence type="ECO:0000313" key="2">
    <source>
        <dbReference type="Proteomes" id="UP000249748"/>
    </source>
</evidence>
<organism evidence="1 2">
    <name type="scientific">Aspergillus costaricaensis CBS 115574</name>
    <dbReference type="NCBI Taxonomy" id="1448317"/>
    <lineage>
        <taxon>Eukaryota</taxon>
        <taxon>Fungi</taxon>
        <taxon>Dikarya</taxon>
        <taxon>Ascomycota</taxon>
        <taxon>Pezizomycotina</taxon>
        <taxon>Eurotiomycetes</taxon>
        <taxon>Eurotiomycetidae</taxon>
        <taxon>Eurotiales</taxon>
        <taxon>Aspergillaceae</taxon>
        <taxon>Aspergillus</taxon>
        <taxon>Aspergillus subgen. Circumdati</taxon>
    </lineage>
</organism>
<dbReference type="EMBL" id="KZ824571">
    <property type="protein sequence ID" value="RAK84818.1"/>
    <property type="molecule type" value="Genomic_DNA"/>
</dbReference>
<accession>A0ACD1I4Y2</accession>
<keyword evidence="2" id="KW-1185">Reference proteome</keyword>
<protein>
    <submittedName>
        <fullName evidence="1">Uncharacterized protein</fullName>
    </submittedName>
</protein>